<gene>
    <name evidence="2" type="ORF">GCM10011610_19520</name>
</gene>
<evidence type="ECO:0000313" key="3">
    <source>
        <dbReference type="Proteomes" id="UP000658127"/>
    </source>
</evidence>
<proteinExistence type="predicted"/>
<keyword evidence="3" id="KW-1185">Reference proteome</keyword>
<comment type="caution">
    <text evidence="2">The sequence shown here is derived from an EMBL/GenBank/DDBJ whole genome shotgun (WGS) entry which is preliminary data.</text>
</comment>
<dbReference type="EMBL" id="BMNE01000002">
    <property type="protein sequence ID" value="GGN75339.1"/>
    <property type="molecule type" value="Genomic_DNA"/>
</dbReference>
<feature type="compositionally biased region" description="Basic and acidic residues" evidence="1">
    <location>
        <begin position="50"/>
        <end position="61"/>
    </location>
</feature>
<reference evidence="3" key="1">
    <citation type="journal article" date="2019" name="Int. J. Syst. Evol. Microbiol.">
        <title>The Global Catalogue of Microorganisms (GCM) 10K type strain sequencing project: providing services to taxonomists for standard genome sequencing and annotation.</title>
        <authorList>
            <consortium name="The Broad Institute Genomics Platform"/>
            <consortium name="The Broad Institute Genome Sequencing Center for Infectious Disease"/>
            <person name="Wu L."/>
            <person name="Ma J."/>
        </authorList>
    </citation>
    <scope>NUCLEOTIDE SEQUENCE [LARGE SCALE GENOMIC DNA]</scope>
    <source>
        <strain evidence="3">CGMCC 4.7329</strain>
    </source>
</reference>
<protein>
    <submittedName>
        <fullName evidence="2">Uncharacterized protein</fullName>
    </submittedName>
</protein>
<feature type="region of interest" description="Disordered" evidence="1">
    <location>
        <begin position="1"/>
        <end position="100"/>
    </location>
</feature>
<organism evidence="2 3">
    <name type="scientific">Nocardia rhizosphaerihabitans</name>
    <dbReference type="NCBI Taxonomy" id="1691570"/>
    <lineage>
        <taxon>Bacteria</taxon>
        <taxon>Bacillati</taxon>
        <taxon>Actinomycetota</taxon>
        <taxon>Actinomycetes</taxon>
        <taxon>Mycobacteriales</taxon>
        <taxon>Nocardiaceae</taxon>
        <taxon>Nocardia</taxon>
    </lineage>
</organism>
<evidence type="ECO:0000256" key="1">
    <source>
        <dbReference type="SAM" id="MobiDB-lite"/>
    </source>
</evidence>
<sequence length="100" mass="11771">MLRVLQVEREQREHRHMRGPDQEVDHRGPAHLPHTEHRQRHQRMRAPQLDQHEHHQQRDARAQQGDRTYTLIGSAQRADPVADQQQRHGAGDRAGQIELP</sequence>
<name>A0ABQ2K9R5_9NOCA</name>
<feature type="compositionally biased region" description="Basic and acidic residues" evidence="1">
    <location>
        <begin position="1"/>
        <end position="36"/>
    </location>
</feature>
<evidence type="ECO:0000313" key="2">
    <source>
        <dbReference type="EMBL" id="GGN75339.1"/>
    </source>
</evidence>
<accession>A0ABQ2K9R5</accession>
<dbReference type="Proteomes" id="UP000658127">
    <property type="component" value="Unassembled WGS sequence"/>
</dbReference>